<evidence type="ECO:0000256" key="1">
    <source>
        <dbReference type="SAM" id="Phobius"/>
    </source>
</evidence>
<evidence type="ECO:0000313" key="2">
    <source>
        <dbReference type="EMBL" id="PVV05464.1"/>
    </source>
</evidence>
<keyword evidence="1" id="KW-0812">Transmembrane</keyword>
<keyword evidence="1" id="KW-0472">Membrane</keyword>
<feature type="transmembrane region" description="Helical" evidence="1">
    <location>
        <begin position="7"/>
        <end position="25"/>
    </location>
</feature>
<proteinExistence type="predicted"/>
<comment type="caution">
    <text evidence="2">The sequence shown here is derived from an EMBL/GenBank/DDBJ whole genome shotgun (WGS) entry which is preliminary data.</text>
</comment>
<sequence length="63" mass="7304">MQHLVKLTSKGGMLLVLYAFIVYGVDYKDQLWIIDKSFISPLSNPFIILKPYQLLLTVEFIVE</sequence>
<name>A0A2T9ZLJ3_9FUNG</name>
<reference evidence="2 3" key="1">
    <citation type="journal article" date="2018" name="MBio">
        <title>Comparative Genomics Reveals the Core Gene Toolbox for the Fungus-Insect Symbiosis.</title>
        <authorList>
            <person name="Wang Y."/>
            <person name="Stata M."/>
            <person name="Wang W."/>
            <person name="Stajich J.E."/>
            <person name="White M.M."/>
            <person name="Moncalvo J.M."/>
        </authorList>
    </citation>
    <scope>NUCLEOTIDE SEQUENCE [LARGE SCALE GENOMIC DNA]</scope>
    <source>
        <strain evidence="2 3">SC-DP-2</strain>
    </source>
</reference>
<organism evidence="2 3">
    <name type="scientific">Smittium megazygosporum</name>
    <dbReference type="NCBI Taxonomy" id="133381"/>
    <lineage>
        <taxon>Eukaryota</taxon>
        <taxon>Fungi</taxon>
        <taxon>Fungi incertae sedis</taxon>
        <taxon>Zoopagomycota</taxon>
        <taxon>Kickxellomycotina</taxon>
        <taxon>Harpellomycetes</taxon>
        <taxon>Harpellales</taxon>
        <taxon>Legeriomycetaceae</taxon>
        <taxon>Smittium</taxon>
    </lineage>
</organism>
<gene>
    <name evidence="2" type="ORF">BB560_000015</name>
</gene>
<accession>A0A2T9ZLJ3</accession>
<keyword evidence="1" id="KW-1133">Transmembrane helix</keyword>
<dbReference type="EMBL" id="MBFS01000002">
    <property type="protein sequence ID" value="PVV05464.1"/>
    <property type="molecule type" value="Genomic_DNA"/>
</dbReference>
<dbReference type="Proteomes" id="UP000245609">
    <property type="component" value="Unassembled WGS sequence"/>
</dbReference>
<evidence type="ECO:0000313" key="3">
    <source>
        <dbReference type="Proteomes" id="UP000245609"/>
    </source>
</evidence>
<protein>
    <submittedName>
        <fullName evidence="2">Uncharacterized protein</fullName>
    </submittedName>
</protein>
<keyword evidence="3" id="KW-1185">Reference proteome</keyword>
<dbReference type="AlphaFoldDB" id="A0A2T9ZLJ3"/>